<evidence type="ECO:0000256" key="6">
    <source>
        <dbReference type="SAM" id="MobiDB-lite"/>
    </source>
</evidence>
<evidence type="ECO:0000256" key="5">
    <source>
        <dbReference type="ARBA" id="ARBA00023134"/>
    </source>
</evidence>
<sequence>MRVVATAGHVDHGKSTLIHALTGTHPDRLAEERRRGLTIDLGFAWTDLPSGERLAFVDVPGHERFVPTMLAGVGPVPAVLFVVAADEGWKPQSTEHLAAVDALDVRQGLLAITRSDLADPGPATAQALDRISSSTLGAVEAVAVSARTGAGLAELRAALDRLAGRLPDGDADAPVRLWIDRAFTVRGSGLVVTGTLGAGRIRRGDVLVTARSARSVRVRALQALGEETGLVRATARLAVNLRGLDKQSTGRGDALLTPGSFVPCLCCDVRVHDGTPARELPRTAVAHIGSAAVPVRVRPLGGDIVRLTLSAPLPLRIGDRAVLRDPGLRRVLAGLTVLDPRPPELRRRGAAARRAAELGDARGTPIEADELRRRLLVTREELTAMGVAVRTAAVAGDWLAEPAHWTSLRARLAELVAAYRTERPAEQGVPVDIARHRLGLPSAPLVEALVTPPLRLSLGRVTAGPDSLPAAVADAVGRLTAELAGRPFAAPQAQRLAELGLGRRELAAAVRHGAVLRLAEHVVLLPDAPRLAADRLSELDQPFTVGTASRALETSRRVTVPLLEHCDGQGITELLPDKRRRCAPRGRPAPAHRPTLNPVFPLELSGVLPQPRPAAHPASSSRAALSRSSDGGVTPDAVKGRGLPLRPGAQDARFTQKSKLGGGPQLQAT</sequence>
<evidence type="ECO:0000313" key="9">
    <source>
        <dbReference type="Proteomes" id="UP001333996"/>
    </source>
</evidence>
<protein>
    <submittedName>
        <fullName evidence="8">Selenocysteine-specific translation elongation factor</fullName>
    </submittedName>
</protein>
<comment type="caution">
    <text evidence="8">The sequence shown here is derived from an EMBL/GenBank/DDBJ whole genome shotgun (WGS) entry which is preliminary data.</text>
</comment>
<keyword evidence="9" id="KW-1185">Reference proteome</keyword>
<dbReference type="InterPro" id="IPR000795">
    <property type="entry name" value="T_Tr_GTP-bd_dom"/>
</dbReference>
<keyword evidence="3" id="KW-0547">Nucleotide-binding</keyword>
<feature type="compositionally biased region" description="Low complexity" evidence="6">
    <location>
        <begin position="585"/>
        <end position="594"/>
    </location>
</feature>
<evidence type="ECO:0000259" key="7">
    <source>
        <dbReference type="PROSITE" id="PS51722"/>
    </source>
</evidence>
<dbReference type="PANTHER" id="PTHR42854">
    <property type="entry name" value="EUKARYOTIC TRANSLATION INITIATION FACTOR 2 SUBUNIT 3 FAMILY MEMBER"/>
    <property type="match status" value="1"/>
</dbReference>
<keyword evidence="2" id="KW-0963">Cytoplasm</keyword>
<proteinExistence type="predicted"/>
<evidence type="ECO:0000256" key="3">
    <source>
        <dbReference type="ARBA" id="ARBA00022741"/>
    </source>
</evidence>
<evidence type="ECO:0000313" key="8">
    <source>
        <dbReference type="EMBL" id="MED7824525.1"/>
    </source>
</evidence>
<dbReference type="GO" id="GO:0003746">
    <property type="term" value="F:translation elongation factor activity"/>
    <property type="evidence" value="ECO:0007669"/>
    <property type="project" value="UniProtKB-KW"/>
</dbReference>
<feature type="compositionally biased region" description="Gly residues" evidence="6">
    <location>
        <begin position="660"/>
        <end position="669"/>
    </location>
</feature>
<dbReference type="InterPro" id="IPR015191">
    <property type="entry name" value="SelB_WHD4"/>
</dbReference>
<dbReference type="InterPro" id="IPR036388">
    <property type="entry name" value="WH-like_DNA-bd_sf"/>
</dbReference>
<dbReference type="InterPro" id="IPR057335">
    <property type="entry name" value="Beta-barrel_SelB"/>
</dbReference>
<dbReference type="SUPFAM" id="SSF52540">
    <property type="entry name" value="P-loop containing nucleoside triphosphate hydrolases"/>
    <property type="match status" value="1"/>
</dbReference>
<feature type="compositionally biased region" description="Low complexity" evidence="6">
    <location>
        <begin position="613"/>
        <end position="629"/>
    </location>
</feature>
<dbReference type="InterPro" id="IPR027417">
    <property type="entry name" value="P-loop_NTPase"/>
</dbReference>
<evidence type="ECO:0000256" key="4">
    <source>
        <dbReference type="ARBA" id="ARBA00022917"/>
    </source>
</evidence>
<comment type="subcellular location">
    <subcellularLocation>
        <location evidence="1">Cytoplasm</location>
    </subcellularLocation>
</comment>
<dbReference type="Proteomes" id="UP001333996">
    <property type="component" value="Unassembled WGS sequence"/>
</dbReference>
<dbReference type="Gene3D" id="2.40.30.10">
    <property type="entry name" value="Translation factors"/>
    <property type="match status" value="1"/>
</dbReference>
<dbReference type="NCBIfam" id="TIGR00475">
    <property type="entry name" value="selB"/>
    <property type="match status" value="1"/>
</dbReference>
<evidence type="ECO:0000256" key="2">
    <source>
        <dbReference type="ARBA" id="ARBA00022490"/>
    </source>
</evidence>
<dbReference type="SUPFAM" id="SSF50447">
    <property type="entry name" value="Translation proteins"/>
    <property type="match status" value="1"/>
</dbReference>
<dbReference type="Pfam" id="PF25461">
    <property type="entry name" value="Beta-barrel_SelB"/>
    <property type="match status" value="1"/>
</dbReference>
<dbReference type="RefSeq" id="WP_329508974.1">
    <property type="nucleotide sequence ID" value="NZ_BAAAYZ010000085.1"/>
</dbReference>
<dbReference type="InterPro" id="IPR009000">
    <property type="entry name" value="Transl_B-barrel_sf"/>
</dbReference>
<dbReference type="CDD" id="cd04171">
    <property type="entry name" value="SelB"/>
    <property type="match status" value="1"/>
</dbReference>
<dbReference type="Pfam" id="PF09107">
    <property type="entry name" value="WHD_3rd_SelB"/>
    <property type="match status" value="1"/>
</dbReference>
<dbReference type="Pfam" id="PF00009">
    <property type="entry name" value="GTP_EFTU"/>
    <property type="match status" value="1"/>
</dbReference>
<keyword evidence="4" id="KW-0648">Protein biosynthesis</keyword>
<dbReference type="Gene3D" id="1.10.10.10">
    <property type="entry name" value="Winged helix-like DNA-binding domain superfamily/Winged helix DNA-binding domain"/>
    <property type="match status" value="1"/>
</dbReference>
<dbReference type="PROSITE" id="PS51722">
    <property type="entry name" value="G_TR_2"/>
    <property type="match status" value="1"/>
</dbReference>
<name>A0ABU7FK90_9ACTN</name>
<dbReference type="InterPro" id="IPR050543">
    <property type="entry name" value="eIF2G"/>
</dbReference>
<dbReference type="EMBL" id="JAYWVC010000075">
    <property type="protein sequence ID" value="MED7824525.1"/>
    <property type="molecule type" value="Genomic_DNA"/>
</dbReference>
<keyword evidence="5" id="KW-0342">GTP-binding</keyword>
<dbReference type="InterPro" id="IPR004535">
    <property type="entry name" value="Transl_elong_SelB"/>
</dbReference>
<dbReference type="PANTHER" id="PTHR42854:SF3">
    <property type="entry name" value="EUKARYOTIC TRANSLATION INITIATION FACTOR 2 SUBUNIT 3-RELATED"/>
    <property type="match status" value="1"/>
</dbReference>
<gene>
    <name evidence="8" type="primary">selB</name>
    <name evidence="8" type="ORF">VXC91_21670</name>
</gene>
<organism evidence="8 9">
    <name type="scientific">Streptomyces chiangmaiensis</name>
    <dbReference type="NCBI Taxonomy" id="766497"/>
    <lineage>
        <taxon>Bacteria</taxon>
        <taxon>Bacillati</taxon>
        <taxon>Actinomycetota</taxon>
        <taxon>Actinomycetes</taxon>
        <taxon>Kitasatosporales</taxon>
        <taxon>Streptomycetaceae</taxon>
        <taxon>Streptomyces</taxon>
    </lineage>
</organism>
<feature type="domain" description="Tr-type G" evidence="7">
    <location>
        <begin position="1"/>
        <end position="167"/>
    </location>
</feature>
<feature type="region of interest" description="Disordered" evidence="6">
    <location>
        <begin position="579"/>
        <end position="669"/>
    </location>
</feature>
<accession>A0ABU7FK90</accession>
<dbReference type="Gene3D" id="3.40.50.300">
    <property type="entry name" value="P-loop containing nucleotide triphosphate hydrolases"/>
    <property type="match status" value="1"/>
</dbReference>
<keyword evidence="8" id="KW-0251">Elongation factor</keyword>
<evidence type="ECO:0000256" key="1">
    <source>
        <dbReference type="ARBA" id="ARBA00004496"/>
    </source>
</evidence>
<reference evidence="8" key="1">
    <citation type="submission" date="2024-01" db="EMBL/GenBank/DDBJ databases">
        <title>First draft genome sequence data of TA4-1, the type strain of Gram-positive actinobacterium Streptomyces chiangmaiensis.</title>
        <authorList>
            <person name="Yasawong M."/>
            <person name="Nantapong N."/>
        </authorList>
    </citation>
    <scope>NUCLEOTIDE SEQUENCE</scope>
    <source>
        <strain evidence="8">TA4-1</strain>
    </source>
</reference>